<evidence type="ECO:0000313" key="1">
    <source>
        <dbReference type="EMBL" id="KAG7403783.1"/>
    </source>
</evidence>
<dbReference type="AlphaFoldDB" id="A0A8J5NIQ8"/>
<organism evidence="1 2">
    <name type="scientific">Fusarium oxysporum f. sp. rapae</name>
    <dbReference type="NCBI Taxonomy" id="485398"/>
    <lineage>
        <taxon>Eukaryota</taxon>
        <taxon>Fungi</taxon>
        <taxon>Dikarya</taxon>
        <taxon>Ascomycota</taxon>
        <taxon>Pezizomycotina</taxon>
        <taxon>Sordariomycetes</taxon>
        <taxon>Hypocreomycetidae</taxon>
        <taxon>Hypocreales</taxon>
        <taxon>Nectriaceae</taxon>
        <taxon>Fusarium</taxon>
        <taxon>Fusarium oxysporum species complex</taxon>
    </lineage>
</organism>
<sequence length="419" mass="48532">MALQRTSQNLTNRLSKFDSLHINWKYAGDIDNEPLYLLLKWAKDSTAWRTRLDDDTTIESPMGEAIDEEEMLDYISMRMLKQYSDMNQHSPVSTLHFAARLVEETRRYLEHAHLEMHNLYVCQEGDYHRWAASAMSGWAGSIEGHLMSTEMYKNRLRRNETEPRQNSFWYKPMPPLDPPSERWENLRQLRDGLAELSSLLTHESLTPQLIDIERMARTGRMWAPKMVDLYSPTTTRSSDGLIKVRDKRGYAADLFVPANTDFRNDAEMRDRIGSFTQVQWSFRNLSDGGRQVMPDLESVAMPISVWRTIARVDAVLRPHTGRQLEINGILERSGWRSDGHWLELEMEAFFRGHPGVDPARKLTKEVQLQNCERDLDIRIQESSGQGPAQLEVEEVTDEEASALVLKWQKEQQTDGKSSC</sequence>
<proteinExistence type="predicted"/>
<name>A0A8J5NIQ8_FUSOX</name>
<evidence type="ECO:0000313" key="2">
    <source>
        <dbReference type="Proteomes" id="UP000694050"/>
    </source>
</evidence>
<dbReference type="EMBL" id="JAELUQ010000014">
    <property type="protein sequence ID" value="KAG7403783.1"/>
    <property type="molecule type" value="Genomic_DNA"/>
</dbReference>
<reference evidence="1" key="1">
    <citation type="submission" date="2021-04" db="EMBL/GenBank/DDBJ databases">
        <title>First draft genome resource for Brassicaceae pathogens Fusarium oxysporum f. sp. raphani and Fusarium oxysporum f. sp. rapae.</title>
        <authorList>
            <person name="Asai S."/>
        </authorList>
    </citation>
    <scope>NUCLEOTIDE SEQUENCE</scope>
    <source>
        <strain evidence="1">Tf1208</strain>
    </source>
</reference>
<protein>
    <submittedName>
        <fullName evidence="1">Uncharacterized protein</fullName>
    </submittedName>
</protein>
<gene>
    <name evidence="1" type="ORF">Forpe1208_v016211</name>
</gene>
<accession>A0A8J5NIQ8</accession>
<dbReference type="Proteomes" id="UP000694050">
    <property type="component" value="Unassembled WGS sequence"/>
</dbReference>
<comment type="caution">
    <text evidence="1">The sequence shown here is derived from an EMBL/GenBank/DDBJ whole genome shotgun (WGS) entry which is preliminary data.</text>
</comment>